<organism evidence="2 3">
    <name type="scientific">Auraticoccus monumenti</name>
    <dbReference type="NCBI Taxonomy" id="675864"/>
    <lineage>
        <taxon>Bacteria</taxon>
        <taxon>Bacillati</taxon>
        <taxon>Actinomycetota</taxon>
        <taxon>Actinomycetes</taxon>
        <taxon>Propionibacteriales</taxon>
        <taxon>Propionibacteriaceae</taxon>
        <taxon>Auraticoccus</taxon>
    </lineage>
</organism>
<dbReference type="STRING" id="675864.SAMN04489747_3734"/>
<gene>
    <name evidence="2" type="ORF">SAMN04489747_3734</name>
</gene>
<name>A0A1G7DW62_9ACTN</name>
<evidence type="ECO:0000313" key="2">
    <source>
        <dbReference type="EMBL" id="SDE55632.1"/>
    </source>
</evidence>
<reference evidence="2 3" key="1">
    <citation type="submission" date="2016-10" db="EMBL/GenBank/DDBJ databases">
        <authorList>
            <person name="de Groot N.N."/>
        </authorList>
    </citation>
    <scope>NUCLEOTIDE SEQUENCE [LARGE SCALE GENOMIC DNA]</scope>
    <source>
        <strain evidence="2 3">MON 2.2</strain>
    </source>
</reference>
<protein>
    <submittedName>
        <fullName evidence="2">Uncharacterized protein</fullName>
    </submittedName>
</protein>
<proteinExistence type="predicted"/>
<dbReference type="Proteomes" id="UP000198546">
    <property type="component" value="Chromosome i"/>
</dbReference>
<keyword evidence="3" id="KW-1185">Reference proteome</keyword>
<feature type="compositionally biased region" description="Basic and acidic residues" evidence="1">
    <location>
        <begin position="9"/>
        <end position="20"/>
    </location>
</feature>
<evidence type="ECO:0000256" key="1">
    <source>
        <dbReference type="SAM" id="MobiDB-lite"/>
    </source>
</evidence>
<evidence type="ECO:0000313" key="3">
    <source>
        <dbReference type="Proteomes" id="UP000198546"/>
    </source>
</evidence>
<feature type="region of interest" description="Disordered" evidence="1">
    <location>
        <begin position="1"/>
        <end position="32"/>
    </location>
</feature>
<dbReference type="AlphaFoldDB" id="A0A1G7DW62"/>
<dbReference type="EMBL" id="LT629688">
    <property type="protein sequence ID" value="SDE55632.1"/>
    <property type="molecule type" value="Genomic_DNA"/>
</dbReference>
<accession>A0A1G7DW62</accession>
<dbReference type="RefSeq" id="WP_197679105.1">
    <property type="nucleotide sequence ID" value="NZ_LT629688.1"/>
</dbReference>
<sequence>MQHGWHWVPHPEEGTRRGFEEAGGTTSFPSQGEAEAWLAESWADLADLGVDAVSLYEDDRLVYGPMGLAAG</sequence>